<keyword evidence="1" id="KW-0614">Plasmid</keyword>
<dbReference type="RefSeq" id="WP_108437395.1">
    <property type="nucleotide sequence ID" value="NZ_CP028919.1"/>
</dbReference>
<dbReference type="OrthoDB" id="9815788at2"/>
<dbReference type="AlphaFoldDB" id="A0A2S0US30"/>
<dbReference type="Proteomes" id="UP000244496">
    <property type="component" value="Plasmid unnamed1"/>
</dbReference>
<dbReference type="InterPro" id="IPR005624">
    <property type="entry name" value="PduO/GlcC-like"/>
</dbReference>
<dbReference type="PANTHER" id="PTHR34309">
    <property type="entry name" value="SLR1406 PROTEIN"/>
    <property type="match status" value="1"/>
</dbReference>
<proteinExistence type="predicted"/>
<name>A0A2S0US30_9RHOB</name>
<organism evidence="1 2">
    <name type="scientific">Paragemmobacter aquarius</name>
    <dbReference type="NCBI Taxonomy" id="2169400"/>
    <lineage>
        <taxon>Bacteria</taxon>
        <taxon>Pseudomonadati</taxon>
        <taxon>Pseudomonadota</taxon>
        <taxon>Alphaproteobacteria</taxon>
        <taxon>Rhodobacterales</taxon>
        <taxon>Paracoccaceae</taxon>
        <taxon>Paragemmobacter</taxon>
    </lineage>
</organism>
<dbReference type="PANTHER" id="PTHR34309:SF1">
    <property type="entry name" value="PROTEIN GLCG"/>
    <property type="match status" value="1"/>
</dbReference>
<protein>
    <submittedName>
        <fullName evidence="1">Glcg protein</fullName>
    </submittedName>
</protein>
<evidence type="ECO:0000313" key="2">
    <source>
        <dbReference type="Proteomes" id="UP000244496"/>
    </source>
</evidence>
<dbReference type="Pfam" id="PF03928">
    <property type="entry name" value="HbpS-like"/>
    <property type="match status" value="1"/>
</dbReference>
<geneLocation type="plasmid" evidence="1">
    <name>unnamed1</name>
</geneLocation>
<dbReference type="InterPro" id="IPR038084">
    <property type="entry name" value="PduO/GlcC-like_sf"/>
</dbReference>
<dbReference type="KEGG" id="geh:HYN69_18485"/>
<dbReference type="InterPro" id="IPR052517">
    <property type="entry name" value="GlcG_carb_metab_protein"/>
</dbReference>
<reference evidence="1 2" key="1">
    <citation type="submission" date="2018-04" db="EMBL/GenBank/DDBJ databases">
        <title>Genome sequencing of Gemmobacter.</title>
        <authorList>
            <person name="Yi H."/>
            <person name="Baek M.-G."/>
        </authorList>
    </citation>
    <scope>NUCLEOTIDE SEQUENCE [LARGE SCALE GENOMIC DNA]</scope>
    <source>
        <strain evidence="1 2">HYN0069</strain>
        <plasmid evidence="2">Plasmid unnamed1</plasmid>
    </source>
</reference>
<dbReference type="Gene3D" id="3.30.450.150">
    <property type="entry name" value="Haem-degrading domain"/>
    <property type="match status" value="1"/>
</dbReference>
<evidence type="ECO:0000313" key="1">
    <source>
        <dbReference type="EMBL" id="AWB50590.1"/>
    </source>
</evidence>
<sequence>MPFTAPSVTLTDDAILTMLAAAAAKATAMGQPQCIVITDTSAVVLGSLRMRGAKVLSLRSATAKAQTAASTGRPSADLPEAVRPAIAAATKGAMTGLAGGLPIRIDGHLLGGIGVGSGTGAQDVEVAIAALAAINATV</sequence>
<dbReference type="SUPFAM" id="SSF143744">
    <property type="entry name" value="GlcG-like"/>
    <property type="match status" value="1"/>
</dbReference>
<accession>A0A2S0US30</accession>
<keyword evidence="2" id="KW-1185">Reference proteome</keyword>
<gene>
    <name evidence="1" type="ORF">HYN69_18485</name>
</gene>
<dbReference type="EMBL" id="CP028919">
    <property type="protein sequence ID" value="AWB50590.1"/>
    <property type="molecule type" value="Genomic_DNA"/>
</dbReference>